<comment type="caution">
    <text evidence="1">The sequence shown here is derived from an EMBL/GenBank/DDBJ whole genome shotgun (WGS) entry which is preliminary data.</text>
</comment>
<reference evidence="1" key="1">
    <citation type="submission" date="2021-06" db="EMBL/GenBank/DDBJ databases">
        <authorList>
            <person name="Kallberg Y."/>
            <person name="Tangrot J."/>
            <person name="Rosling A."/>
        </authorList>
    </citation>
    <scope>NUCLEOTIDE SEQUENCE</scope>
    <source>
        <strain evidence="1">CL356</strain>
    </source>
</reference>
<accession>A0ACA9LLS4</accession>
<evidence type="ECO:0000313" key="1">
    <source>
        <dbReference type="EMBL" id="CAG8538258.1"/>
    </source>
</evidence>
<name>A0ACA9LLS4_9GLOM</name>
<sequence>MDYFSGNSETQDYFKNMDVEFLTDVPQVEDGENAPRQLNDFSIYLKHFSQIQKSKNGTKGNIFKLASKSWFSEPPNVKYSFKVLSEIYKRKHEEMYPGYKYSPRKSGRSKKRNPAGVSKKVNSSSTEATRDFRLYTDVDTINGLSQSTSNSSTLYNSSPDTGFTMNDSPSDTSFILNDSPPDIGLFPHLSSINCFPEKKSPSPFDSRRTPPIEVSHNISDDLNSLAFIPNSCDSPFGAGHDVPGPLSRGTPIGVSHNTSNDSNLFSSMDPLYGSPTSFAFPDLSLIGEYPLSPLDSTRTPSIKVSDDTSNDPLLDSTPLPATSFAFPDSYLIEHPERKLYYLPLVQDSSSSNLPLDGYYSENQLLPFISGFEYPFLYLEKESLIKVVTLVAKVLFEFEFISYEKCTQIFEFVFSNLEIACQIIAHALYLNDLVPQDYLLNPPKNIIFQFWLDLLEKPEGQ</sequence>
<protein>
    <submittedName>
        <fullName evidence="1">403_t:CDS:1</fullName>
    </submittedName>
</protein>
<gene>
    <name evidence="1" type="ORF">ACOLOM_LOCUS4364</name>
</gene>
<evidence type="ECO:0000313" key="2">
    <source>
        <dbReference type="Proteomes" id="UP000789525"/>
    </source>
</evidence>
<dbReference type="Proteomes" id="UP000789525">
    <property type="component" value="Unassembled WGS sequence"/>
</dbReference>
<organism evidence="1 2">
    <name type="scientific">Acaulospora colombiana</name>
    <dbReference type="NCBI Taxonomy" id="27376"/>
    <lineage>
        <taxon>Eukaryota</taxon>
        <taxon>Fungi</taxon>
        <taxon>Fungi incertae sedis</taxon>
        <taxon>Mucoromycota</taxon>
        <taxon>Glomeromycotina</taxon>
        <taxon>Glomeromycetes</taxon>
        <taxon>Diversisporales</taxon>
        <taxon>Acaulosporaceae</taxon>
        <taxon>Acaulospora</taxon>
    </lineage>
</organism>
<dbReference type="EMBL" id="CAJVPT010007169">
    <property type="protein sequence ID" value="CAG8538258.1"/>
    <property type="molecule type" value="Genomic_DNA"/>
</dbReference>
<keyword evidence="2" id="KW-1185">Reference proteome</keyword>
<proteinExistence type="predicted"/>